<dbReference type="EMBL" id="JBICBT010000406">
    <property type="protein sequence ID" value="KAL3114929.1"/>
    <property type="molecule type" value="Genomic_DNA"/>
</dbReference>
<evidence type="ECO:0000256" key="1">
    <source>
        <dbReference type="SAM" id="Coils"/>
    </source>
</evidence>
<sequence length="266" mass="30174">MYEERSWNCVETTTGLLTCSIPMVLKQALFELLAALATDEICAVNIWNCLLCEGICVQKCSMLGEKLGEIQRDLEEQEANLKVYNCTQGFLTLLRFSFRTKRVQTVTNWLHLSSSLSIPCCEPLKTFYATPIVVQNKATEVQILAQLLSDSPLSRSILQIIVEGADRLRENAPVNPSRDDATFSAIRLFYMAISHRTAMAMPFEWPIPTLWLCLWSLFSSPSFPTRAVPISITFLCCSIVLVNLTRGSFCPSFFEYEDFPKDRQQQ</sequence>
<evidence type="ECO:0000313" key="2">
    <source>
        <dbReference type="EMBL" id="KAL3114929.1"/>
    </source>
</evidence>
<keyword evidence="1" id="KW-0175">Coiled coil</keyword>
<feature type="coiled-coil region" evidence="1">
    <location>
        <begin position="60"/>
        <end position="87"/>
    </location>
</feature>
<dbReference type="AlphaFoldDB" id="A0ABD2LID0"/>
<reference evidence="2 3" key="1">
    <citation type="submission" date="2024-10" db="EMBL/GenBank/DDBJ databases">
        <authorList>
            <person name="Kim D."/>
        </authorList>
    </citation>
    <scope>NUCLEOTIDE SEQUENCE [LARGE SCALE GENOMIC DNA]</scope>
    <source>
        <strain evidence="2">BH-2024</strain>
    </source>
</reference>
<keyword evidence="3" id="KW-1185">Reference proteome</keyword>
<accession>A0ABD2LID0</accession>
<name>A0ABD2LID0_9BILA</name>
<organism evidence="2 3">
    <name type="scientific">Heterodera trifolii</name>
    <dbReference type="NCBI Taxonomy" id="157864"/>
    <lineage>
        <taxon>Eukaryota</taxon>
        <taxon>Metazoa</taxon>
        <taxon>Ecdysozoa</taxon>
        <taxon>Nematoda</taxon>
        <taxon>Chromadorea</taxon>
        <taxon>Rhabditida</taxon>
        <taxon>Tylenchina</taxon>
        <taxon>Tylenchomorpha</taxon>
        <taxon>Tylenchoidea</taxon>
        <taxon>Heteroderidae</taxon>
        <taxon>Heteroderinae</taxon>
        <taxon>Heterodera</taxon>
    </lineage>
</organism>
<gene>
    <name evidence="2" type="ORF">niasHT_011365</name>
</gene>
<comment type="caution">
    <text evidence="2">The sequence shown here is derived from an EMBL/GenBank/DDBJ whole genome shotgun (WGS) entry which is preliminary data.</text>
</comment>
<proteinExistence type="predicted"/>
<protein>
    <submittedName>
        <fullName evidence="2">Uncharacterized protein</fullName>
    </submittedName>
</protein>
<evidence type="ECO:0000313" key="3">
    <source>
        <dbReference type="Proteomes" id="UP001620626"/>
    </source>
</evidence>
<dbReference type="Proteomes" id="UP001620626">
    <property type="component" value="Unassembled WGS sequence"/>
</dbReference>
<dbReference type="InterPro" id="IPR021827">
    <property type="entry name" value="Nup186/Nup192/Nup205"/>
</dbReference>
<dbReference type="Pfam" id="PF11894">
    <property type="entry name" value="Nup192"/>
    <property type="match status" value="1"/>
</dbReference>